<accession>A0ABT9TN24</accession>
<dbReference type="Pfam" id="PF14742">
    <property type="entry name" value="GDE_N_bis"/>
    <property type="match status" value="1"/>
</dbReference>
<feature type="domain" description="Putative glycogen debranching enzyme N-terminal" evidence="1">
    <location>
        <begin position="21"/>
        <end position="161"/>
    </location>
</feature>
<gene>
    <name evidence="2" type="ORF">J2T10_002729</name>
</gene>
<dbReference type="Proteomes" id="UP001244563">
    <property type="component" value="Unassembled WGS sequence"/>
</dbReference>
<dbReference type="EMBL" id="JAUSSW010000007">
    <property type="protein sequence ID" value="MDQ0103072.1"/>
    <property type="molecule type" value="Genomic_DNA"/>
</dbReference>
<evidence type="ECO:0000259" key="1">
    <source>
        <dbReference type="Pfam" id="PF14742"/>
    </source>
</evidence>
<proteinExistence type="predicted"/>
<protein>
    <submittedName>
        <fullName evidence="2">Glycogen debranching enzyme</fullName>
    </submittedName>
</protein>
<sequence length="311" mass="34580">MAGWNADTAAGPLGAGTITVVEGSSFCISSPNGDIHPEHPHGLFVLDTRILSRWTVAINGQPLEPLAAETKEPYRTLIICRVPRADGYADSPLVVERLREVGAGIQEQITIRNYSMKQAECLISMQVDADFADLFEVKEARIQRQWEETRHVEGDSLAIRAAWQLPENPSTPPKGRPLHSGPVGWHLERERIGTSRSVLLELVVNGQTVASQEIHADGSEHEITFDIALELSSWIALRILRSVHTQPIFLELARKPIRTSRRSAQWLHDSVDSLWNAKAGFIRPTERTAAQDAYKAAKAAYLARREECDSD</sequence>
<organism evidence="2 3">
    <name type="scientific">Paenarthrobacter nicotinovorans</name>
    <name type="common">Arthrobacter nicotinovorans</name>
    <dbReference type="NCBI Taxonomy" id="29320"/>
    <lineage>
        <taxon>Bacteria</taxon>
        <taxon>Bacillati</taxon>
        <taxon>Actinomycetota</taxon>
        <taxon>Actinomycetes</taxon>
        <taxon>Micrococcales</taxon>
        <taxon>Micrococcaceae</taxon>
        <taxon>Paenarthrobacter</taxon>
    </lineage>
</organism>
<evidence type="ECO:0000313" key="2">
    <source>
        <dbReference type="EMBL" id="MDQ0103072.1"/>
    </source>
</evidence>
<keyword evidence="3" id="KW-1185">Reference proteome</keyword>
<dbReference type="InterPro" id="IPR032856">
    <property type="entry name" value="GDE_N_bis"/>
</dbReference>
<comment type="caution">
    <text evidence="2">The sequence shown here is derived from an EMBL/GenBank/DDBJ whole genome shotgun (WGS) entry which is preliminary data.</text>
</comment>
<name>A0ABT9TN24_PAENI</name>
<reference evidence="2 3" key="1">
    <citation type="submission" date="2023-07" db="EMBL/GenBank/DDBJ databases">
        <title>Sorghum-associated microbial communities from plants grown in Nebraska, USA.</title>
        <authorList>
            <person name="Schachtman D."/>
        </authorList>
    </citation>
    <scope>NUCLEOTIDE SEQUENCE [LARGE SCALE GENOMIC DNA]</scope>
    <source>
        <strain evidence="2 3">CC523</strain>
    </source>
</reference>
<evidence type="ECO:0000313" key="3">
    <source>
        <dbReference type="Proteomes" id="UP001244563"/>
    </source>
</evidence>